<dbReference type="InterPro" id="IPR032567">
    <property type="entry name" value="RTL1-rel"/>
</dbReference>
<accession>A0ABQ5FAG6</accession>
<dbReference type="InterPro" id="IPR043502">
    <property type="entry name" value="DNA/RNA_pol_sf"/>
</dbReference>
<reference evidence="2" key="1">
    <citation type="journal article" date="2022" name="Int. J. Mol. Sci.">
        <title>Draft Genome of Tanacetum Coccineum: Genomic Comparison of Closely Related Tanacetum-Family Plants.</title>
        <authorList>
            <person name="Yamashiro T."/>
            <person name="Shiraishi A."/>
            <person name="Nakayama K."/>
            <person name="Satake H."/>
        </authorList>
    </citation>
    <scope>NUCLEOTIDE SEQUENCE</scope>
</reference>
<evidence type="ECO:0000313" key="2">
    <source>
        <dbReference type="EMBL" id="GJT60004.1"/>
    </source>
</evidence>
<keyword evidence="3" id="KW-1185">Reference proteome</keyword>
<dbReference type="SUPFAM" id="SSF56672">
    <property type="entry name" value="DNA/RNA polymerases"/>
    <property type="match status" value="1"/>
</dbReference>
<protein>
    <recommendedName>
        <fullName evidence="4">Reverse transcriptase domain-containing protein</fullName>
    </recommendedName>
</protein>
<dbReference type="Proteomes" id="UP001151760">
    <property type="component" value="Unassembled WGS sequence"/>
</dbReference>
<organism evidence="2 3">
    <name type="scientific">Tanacetum coccineum</name>
    <dbReference type="NCBI Taxonomy" id="301880"/>
    <lineage>
        <taxon>Eukaryota</taxon>
        <taxon>Viridiplantae</taxon>
        <taxon>Streptophyta</taxon>
        <taxon>Embryophyta</taxon>
        <taxon>Tracheophyta</taxon>
        <taxon>Spermatophyta</taxon>
        <taxon>Magnoliopsida</taxon>
        <taxon>eudicotyledons</taxon>
        <taxon>Gunneridae</taxon>
        <taxon>Pentapetalae</taxon>
        <taxon>asterids</taxon>
        <taxon>campanulids</taxon>
        <taxon>Asterales</taxon>
        <taxon>Asteraceae</taxon>
        <taxon>Asteroideae</taxon>
        <taxon>Anthemideae</taxon>
        <taxon>Anthemidinae</taxon>
        <taxon>Tanacetum</taxon>
    </lineage>
</organism>
<gene>
    <name evidence="2" type="ORF">Tco_1003537</name>
</gene>
<reference evidence="2" key="2">
    <citation type="submission" date="2022-01" db="EMBL/GenBank/DDBJ databases">
        <authorList>
            <person name="Yamashiro T."/>
            <person name="Shiraishi A."/>
            <person name="Satake H."/>
            <person name="Nakayama K."/>
        </authorList>
    </citation>
    <scope>NUCLEOTIDE SEQUENCE</scope>
</reference>
<evidence type="ECO:0000256" key="1">
    <source>
        <dbReference type="SAM" id="MobiDB-lite"/>
    </source>
</evidence>
<evidence type="ECO:0000313" key="3">
    <source>
        <dbReference type="Proteomes" id="UP001151760"/>
    </source>
</evidence>
<dbReference type="PANTHER" id="PTHR15503:SF45">
    <property type="entry name" value="RNA-DIRECTED DNA POLYMERASE HOMOLOG"/>
    <property type="match status" value="1"/>
</dbReference>
<dbReference type="PANTHER" id="PTHR15503">
    <property type="entry name" value="LDOC1 RELATED"/>
    <property type="match status" value="1"/>
</dbReference>
<comment type="caution">
    <text evidence="2">The sequence shown here is derived from an EMBL/GenBank/DDBJ whole genome shotgun (WGS) entry which is preliminary data.</text>
</comment>
<proteinExistence type="predicted"/>
<sequence length="185" mass="21290">MSLTHLKGLPARALKLGQDHTQTWVEKEPSERRLEDVHLICEFPEVFPNDLPRLPPPRQVEFRIELVPRAAPVARAPYRLTPSEMKELCDQLKELKRISDKRTKNEAKNDKTEHGMEEREKDKVKSKSKSNPDKVKGIGEQKRLMAKIALGFYLTQETHMLEALSEETQEGSQDLRTLSIKIGLE</sequence>
<evidence type="ECO:0008006" key="4">
    <source>
        <dbReference type="Google" id="ProtNLM"/>
    </source>
</evidence>
<name>A0ABQ5FAG6_9ASTR</name>
<feature type="region of interest" description="Disordered" evidence="1">
    <location>
        <begin position="97"/>
        <end position="140"/>
    </location>
</feature>
<dbReference type="EMBL" id="BQNB010017160">
    <property type="protein sequence ID" value="GJT60004.1"/>
    <property type="molecule type" value="Genomic_DNA"/>
</dbReference>